<keyword evidence="1" id="KW-0805">Transcription regulation</keyword>
<dbReference type="GO" id="GO:0008270">
    <property type="term" value="F:zinc ion binding"/>
    <property type="evidence" value="ECO:0007669"/>
    <property type="project" value="InterPro"/>
</dbReference>
<evidence type="ECO:0000256" key="1">
    <source>
        <dbReference type="ARBA" id="ARBA00023015"/>
    </source>
</evidence>
<dbReference type="PROSITE" id="PS50048">
    <property type="entry name" value="ZN2_CY6_FUNGAL_2"/>
    <property type="match status" value="1"/>
</dbReference>
<dbReference type="AlphaFoldDB" id="A0A1E3BDS4"/>
<dbReference type="SUPFAM" id="SSF57701">
    <property type="entry name" value="Zn2/Cys6 DNA-binding domain"/>
    <property type="match status" value="1"/>
</dbReference>
<dbReference type="STRING" id="573508.A0A1E3BDS4"/>
<protein>
    <recommendedName>
        <fullName evidence="6">Zn(2)-C6 fungal-type domain-containing protein</fullName>
    </recommendedName>
</protein>
<comment type="caution">
    <text evidence="7">The sequence shown here is derived from an EMBL/GenBank/DDBJ whole genome shotgun (WGS) entry which is preliminary data.</text>
</comment>
<evidence type="ECO:0000313" key="7">
    <source>
        <dbReference type="EMBL" id="ODM18546.1"/>
    </source>
</evidence>
<evidence type="ECO:0000256" key="4">
    <source>
        <dbReference type="ARBA" id="ARBA00023242"/>
    </source>
</evidence>
<dbReference type="Pfam" id="PF00172">
    <property type="entry name" value="Zn_clus"/>
    <property type="match status" value="1"/>
</dbReference>
<evidence type="ECO:0000313" key="8">
    <source>
        <dbReference type="Proteomes" id="UP000094569"/>
    </source>
</evidence>
<dbReference type="Pfam" id="PF11951">
    <property type="entry name" value="Fungal_trans_2"/>
    <property type="match status" value="1"/>
</dbReference>
<organism evidence="7 8">
    <name type="scientific">Aspergillus cristatus</name>
    <name type="common">Chinese Fuzhuan brick tea-fermentation fungus</name>
    <name type="synonym">Eurotium cristatum</name>
    <dbReference type="NCBI Taxonomy" id="573508"/>
    <lineage>
        <taxon>Eukaryota</taxon>
        <taxon>Fungi</taxon>
        <taxon>Dikarya</taxon>
        <taxon>Ascomycota</taxon>
        <taxon>Pezizomycotina</taxon>
        <taxon>Eurotiomycetes</taxon>
        <taxon>Eurotiomycetidae</taxon>
        <taxon>Eurotiales</taxon>
        <taxon>Aspergillaceae</taxon>
        <taxon>Aspergillus</taxon>
        <taxon>Aspergillus subgen. Aspergillus</taxon>
    </lineage>
</organism>
<keyword evidence="4" id="KW-0539">Nucleus</keyword>
<dbReference type="PANTHER" id="PTHR38791">
    <property type="entry name" value="ZN(II)2CYS6 TRANSCRIPTION FACTOR (EUROFUNG)-RELATED-RELATED"/>
    <property type="match status" value="1"/>
</dbReference>
<dbReference type="SMART" id="SM00066">
    <property type="entry name" value="GAL4"/>
    <property type="match status" value="1"/>
</dbReference>
<feature type="domain" description="Zn(2)-C6 fungal-type" evidence="6">
    <location>
        <begin position="10"/>
        <end position="38"/>
    </location>
</feature>
<evidence type="ECO:0000259" key="6">
    <source>
        <dbReference type="PROSITE" id="PS50048"/>
    </source>
</evidence>
<dbReference type="Gene3D" id="4.10.240.10">
    <property type="entry name" value="Zn(2)-C6 fungal-type DNA-binding domain"/>
    <property type="match status" value="1"/>
</dbReference>
<gene>
    <name evidence="7" type="ORF">SI65_06418</name>
</gene>
<accession>A0A1E3BDS4</accession>
<keyword evidence="2" id="KW-0238">DNA-binding</keyword>
<dbReference type="PANTHER" id="PTHR38791:SF5">
    <property type="entry name" value="TRANSCRIPTION FACTOR DBAG-RELATED"/>
    <property type="match status" value="1"/>
</dbReference>
<dbReference type="InterPro" id="IPR053175">
    <property type="entry name" value="DHMBA_Reg_Transcription_Factor"/>
</dbReference>
<sequence length="563" mass="62163">MVYGGKPSTGCQNCRQRRIKCDEARPHCRACVRTGRTCPGYQHPLDVALRGQTAFQRKKKGAPGKQSPASKAVVPATTAWSSDDSISTIVDIPRTPETLASSVSPVSTSSDSIPRTLEISRVVPQVPPVPTFNVSIPRSIYLPMEDTVIPLFFNSYLYLPKDPQISNGFLDLLPQFYSETQVGSSVHLSLLAVSAFSVAAWTGERNSLQLAEHSFLRALRKTREILQTDIDGNLNEILLTVLLLSLYEDFVSKRDRQLPPRDHLRGAIALINSRRPEQLDSPSCRLLADGVEHEVIRTSMGLAHPMVPTPKVWPLTAPIAQTAPEQLQMASSGLVNLRLAWESLASRPPSQITESEILHLMSQAQELDSKLVNWVHTVPPNWLPSPATMIPQSVRAAGVFNDRCDCYSDLWVAATWNSYRDSRIVVQKIILSCLRMLTDTDTNINASSPSNEATLTVKSTAEATIQSLAMDICACVPFLLGSQMESVQLNPYKVEYPEAEGRPLTQGHQQTAPLLGGWFLITFLGNLCTSGLCLSEEHLGWIRGQMQRILQIYNFGFVPPSQV</sequence>
<dbReference type="InterPro" id="IPR036864">
    <property type="entry name" value="Zn2-C6_fun-type_DNA-bd_sf"/>
</dbReference>
<dbReference type="EMBL" id="JXNT01000006">
    <property type="protein sequence ID" value="ODM18546.1"/>
    <property type="molecule type" value="Genomic_DNA"/>
</dbReference>
<evidence type="ECO:0000256" key="5">
    <source>
        <dbReference type="SAM" id="MobiDB-lite"/>
    </source>
</evidence>
<keyword evidence="8" id="KW-1185">Reference proteome</keyword>
<evidence type="ECO:0000256" key="2">
    <source>
        <dbReference type="ARBA" id="ARBA00023125"/>
    </source>
</evidence>
<dbReference type="InterPro" id="IPR021858">
    <property type="entry name" value="Fun_TF"/>
</dbReference>
<dbReference type="CDD" id="cd00067">
    <property type="entry name" value="GAL4"/>
    <property type="match status" value="1"/>
</dbReference>
<proteinExistence type="predicted"/>
<evidence type="ECO:0000256" key="3">
    <source>
        <dbReference type="ARBA" id="ARBA00023163"/>
    </source>
</evidence>
<dbReference type="GO" id="GO:0000981">
    <property type="term" value="F:DNA-binding transcription factor activity, RNA polymerase II-specific"/>
    <property type="evidence" value="ECO:0007669"/>
    <property type="project" value="InterPro"/>
</dbReference>
<dbReference type="VEuPathDB" id="FungiDB:SI65_06418"/>
<dbReference type="InterPro" id="IPR001138">
    <property type="entry name" value="Zn2Cys6_DnaBD"/>
</dbReference>
<keyword evidence="3" id="KW-0804">Transcription</keyword>
<name>A0A1E3BDS4_ASPCR</name>
<dbReference type="Proteomes" id="UP000094569">
    <property type="component" value="Unassembled WGS sequence"/>
</dbReference>
<dbReference type="OrthoDB" id="2991872at2759"/>
<dbReference type="GO" id="GO:0003677">
    <property type="term" value="F:DNA binding"/>
    <property type="evidence" value="ECO:0007669"/>
    <property type="project" value="UniProtKB-KW"/>
</dbReference>
<feature type="region of interest" description="Disordered" evidence="5">
    <location>
        <begin position="54"/>
        <end position="73"/>
    </location>
</feature>
<reference evidence="7 8" key="1">
    <citation type="journal article" date="2016" name="BMC Genomics">
        <title>Comparative genomic and transcriptomic analyses of the Fuzhuan brick tea-fermentation fungus Aspergillus cristatus.</title>
        <authorList>
            <person name="Ge Y."/>
            <person name="Wang Y."/>
            <person name="Liu Y."/>
            <person name="Tan Y."/>
            <person name="Ren X."/>
            <person name="Zhang X."/>
            <person name="Hyde K.D."/>
            <person name="Liu Y."/>
            <person name="Liu Z."/>
        </authorList>
    </citation>
    <scope>NUCLEOTIDE SEQUENCE [LARGE SCALE GENOMIC DNA]</scope>
    <source>
        <strain evidence="7 8">GZAAS20.1005</strain>
    </source>
</reference>
<dbReference type="PROSITE" id="PS00463">
    <property type="entry name" value="ZN2_CY6_FUNGAL_1"/>
    <property type="match status" value="1"/>
</dbReference>